<gene>
    <name evidence="1" type="ORF">N47_J03100</name>
</gene>
<protein>
    <submittedName>
        <fullName evidence="1">Uncharacterized protein</fullName>
    </submittedName>
</protein>
<accession>E1YFI5</accession>
<organism evidence="1">
    <name type="scientific">uncultured Desulfobacterium sp</name>
    <dbReference type="NCBI Taxonomy" id="201089"/>
    <lineage>
        <taxon>Bacteria</taxon>
        <taxon>Pseudomonadati</taxon>
        <taxon>Thermodesulfobacteriota</taxon>
        <taxon>Desulfobacteria</taxon>
        <taxon>Desulfobacterales</taxon>
        <taxon>Desulfobacteriaceae</taxon>
        <taxon>Desulfobacterium</taxon>
        <taxon>environmental samples</taxon>
    </lineage>
</organism>
<reference evidence="1" key="1">
    <citation type="journal article" date="2011" name="Environ. Microbiol.">
        <title>Genomic insights into the metabolic potential of the polycyclic aromatic hydrocarbon degrading sulfate-reducing Deltaproteobacterium N47.</title>
        <authorList>
            <person name="Bergmann F."/>
            <person name="Selesi D."/>
            <person name="Weinmaier T."/>
            <person name="Tischler P."/>
            <person name="Rattei T."/>
            <person name="Meckenstock R.U."/>
        </authorList>
    </citation>
    <scope>NUCLEOTIDE SEQUENCE</scope>
</reference>
<name>E1YFI5_9BACT</name>
<dbReference type="AlphaFoldDB" id="E1YFI5"/>
<proteinExistence type="predicted"/>
<sequence>MFGVFVLFQTLKYQGSRILWIIPDIRLIEVGSAFCCCDLLF</sequence>
<evidence type="ECO:0000313" key="1">
    <source>
        <dbReference type="EMBL" id="CBX29329.1"/>
    </source>
</evidence>
<dbReference type="EMBL" id="FR695872">
    <property type="protein sequence ID" value="CBX29329.1"/>
    <property type="molecule type" value="Genomic_DNA"/>
</dbReference>